<keyword evidence="3" id="KW-1185">Reference proteome</keyword>
<evidence type="ECO:0000313" key="3">
    <source>
        <dbReference type="Proteomes" id="UP000053820"/>
    </source>
</evidence>
<dbReference type="AlphaFoldDB" id="A0A0C9W823"/>
<accession>A0A0C9W823</accession>
<feature type="region of interest" description="Disordered" evidence="1">
    <location>
        <begin position="70"/>
        <end position="107"/>
    </location>
</feature>
<feature type="non-terminal residue" evidence="2">
    <location>
        <position position="1"/>
    </location>
</feature>
<name>A0A0C9W823_9AGAM</name>
<reference evidence="2 3" key="1">
    <citation type="submission" date="2014-04" db="EMBL/GenBank/DDBJ databases">
        <title>Evolutionary Origins and Diversification of the Mycorrhizal Mutualists.</title>
        <authorList>
            <consortium name="DOE Joint Genome Institute"/>
            <consortium name="Mycorrhizal Genomics Consortium"/>
            <person name="Kohler A."/>
            <person name="Kuo A."/>
            <person name="Nagy L.G."/>
            <person name="Floudas D."/>
            <person name="Copeland A."/>
            <person name="Barry K.W."/>
            <person name="Cichocki N."/>
            <person name="Veneault-Fourrey C."/>
            <person name="LaButti K."/>
            <person name="Lindquist E.A."/>
            <person name="Lipzen A."/>
            <person name="Lundell T."/>
            <person name="Morin E."/>
            <person name="Murat C."/>
            <person name="Riley R."/>
            <person name="Ohm R."/>
            <person name="Sun H."/>
            <person name="Tunlid A."/>
            <person name="Henrissat B."/>
            <person name="Grigoriev I.V."/>
            <person name="Hibbett D.S."/>
            <person name="Martin F."/>
        </authorList>
    </citation>
    <scope>NUCLEOTIDE SEQUENCE [LARGE SCALE GENOMIC DNA]</scope>
    <source>
        <strain evidence="2 3">MD-312</strain>
    </source>
</reference>
<evidence type="ECO:0000256" key="1">
    <source>
        <dbReference type="SAM" id="MobiDB-lite"/>
    </source>
</evidence>
<dbReference type="Proteomes" id="UP000053820">
    <property type="component" value="Unassembled WGS sequence"/>
</dbReference>
<dbReference type="OrthoDB" id="2667337at2759"/>
<protein>
    <submittedName>
        <fullName evidence="2">Unplaced genomic scaffold scaffold_81, whole genome shotgun sequence</fullName>
    </submittedName>
</protein>
<evidence type="ECO:0000313" key="2">
    <source>
        <dbReference type="EMBL" id="KIJ58697.1"/>
    </source>
</evidence>
<sequence>FERGLQLLIDGDITLADIDLSPKGKHKIPRKRNKITGKDSSAVLAFSEANWGTKTHGYVKSLVHRHPHAIVSTSHKAQEVAQSRRRGPSESDDEPEIVSSDDERALI</sequence>
<organism evidence="2 3">
    <name type="scientific">Hydnomerulius pinastri MD-312</name>
    <dbReference type="NCBI Taxonomy" id="994086"/>
    <lineage>
        <taxon>Eukaryota</taxon>
        <taxon>Fungi</taxon>
        <taxon>Dikarya</taxon>
        <taxon>Basidiomycota</taxon>
        <taxon>Agaricomycotina</taxon>
        <taxon>Agaricomycetes</taxon>
        <taxon>Agaricomycetidae</taxon>
        <taxon>Boletales</taxon>
        <taxon>Boletales incertae sedis</taxon>
        <taxon>Leucogyrophana</taxon>
    </lineage>
</organism>
<gene>
    <name evidence="2" type="ORF">HYDPIDRAFT_102177</name>
</gene>
<dbReference type="EMBL" id="KN839915">
    <property type="protein sequence ID" value="KIJ58697.1"/>
    <property type="molecule type" value="Genomic_DNA"/>
</dbReference>
<feature type="compositionally biased region" description="Acidic residues" evidence="1">
    <location>
        <begin position="90"/>
        <end position="100"/>
    </location>
</feature>
<proteinExistence type="predicted"/>
<dbReference type="HOGENOM" id="CLU_2216122_0_0_1"/>